<feature type="compositionally biased region" description="Low complexity" evidence="10">
    <location>
        <begin position="329"/>
        <end position="343"/>
    </location>
</feature>
<feature type="domain" description="Protein kinase" evidence="12">
    <location>
        <begin position="20"/>
        <end position="287"/>
    </location>
</feature>
<evidence type="ECO:0000256" key="1">
    <source>
        <dbReference type="ARBA" id="ARBA00012513"/>
    </source>
</evidence>
<evidence type="ECO:0000256" key="7">
    <source>
        <dbReference type="ARBA" id="ARBA00047899"/>
    </source>
</evidence>
<dbReference type="InterPro" id="IPR017441">
    <property type="entry name" value="Protein_kinase_ATP_BS"/>
</dbReference>
<gene>
    <name evidence="14" type="ORF">FM21_00300</name>
</gene>
<feature type="binding site" evidence="9">
    <location>
        <position position="49"/>
    </location>
    <ligand>
        <name>ATP</name>
        <dbReference type="ChEBI" id="CHEBI:30616"/>
    </ligand>
</feature>
<dbReference type="AlphaFoldDB" id="A0A086N0I6"/>
<dbReference type="STRING" id="1915400.FM21_00300"/>
<feature type="transmembrane region" description="Helical" evidence="11">
    <location>
        <begin position="407"/>
        <end position="428"/>
    </location>
</feature>
<keyword evidence="5 14" id="KW-0418">Kinase</keyword>
<keyword evidence="11" id="KW-1133">Transmembrane helix</keyword>
<evidence type="ECO:0000256" key="4">
    <source>
        <dbReference type="ARBA" id="ARBA00022741"/>
    </source>
</evidence>
<name>A0A086N0I6_9ACTN</name>
<dbReference type="PROSITE" id="PS00108">
    <property type="entry name" value="PROTEIN_KINASE_ST"/>
    <property type="match status" value="1"/>
</dbReference>
<dbReference type="InterPro" id="IPR000719">
    <property type="entry name" value="Prot_kinase_dom"/>
</dbReference>
<evidence type="ECO:0000259" key="12">
    <source>
        <dbReference type="PROSITE" id="PS50011"/>
    </source>
</evidence>
<protein>
    <recommendedName>
        <fullName evidence="1">non-specific serine/threonine protein kinase</fullName>
        <ecNumber evidence="1">2.7.11.1</ecNumber>
    </recommendedName>
</protein>
<evidence type="ECO:0000256" key="8">
    <source>
        <dbReference type="ARBA" id="ARBA00048679"/>
    </source>
</evidence>
<proteinExistence type="predicted"/>
<feature type="region of interest" description="Disordered" evidence="10">
    <location>
        <begin position="434"/>
        <end position="482"/>
    </location>
</feature>
<dbReference type="FunFam" id="1.10.510.10:FF:000021">
    <property type="entry name" value="Serine/threonine protein kinase"/>
    <property type="match status" value="1"/>
</dbReference>
<dbReference type="HOGENOM" id="CLU_000288_135_2_11"/>
<reference evidence="14 15" key="1">
    <citation type="submission" date="2014-05" db="EMBL/GenBank/DDBJ databases">
        <title>Complete genome sequence of the Streptomyces mutabilis TRM45540.</title>
        <authorList>
            <person name="Luo X."/>
            <person name="Zhang L."/>
        </authorList>
    </citation>
    <scope>NUCLEOTIDE SEQUENCE [LARGE SCALE GENOMIC DNA]</scope>
    <source>
        <strain evidence="14 15">TRM45540</strain>
    </source>
</reference>
<dbReference type="EC" id="2.7.11.1" evidence="1"/>
<feature type="domain" description="PASTA" evidence="13">
    <location>
        <begin position="478"/>
        <end position="546"/>
    </location>
</feature>
<evidence type="ECO:0000313" key="15">
    <source>
        <dbReference type="Proteomes" id="UP000029095"/>
    </source>
</evidence>
<dbReference type="PROSITE" id="PS00107">
    <property type="entry name" value="PROTEIN_KINASE_ATP"/>
    <property type="match status" value="1"/>
</dbReference>
<dbReference type="PANTHER" id="PTHR43289">
    <property type="entry name" value="MITOGEN-ACTIVATED PROTEIN KINASE KINASE KINASE 20-RELATED"/>
    <property type="match status" value="1"/>
</dbReference>
<dbReference type="CDD" id="cd14014">
    <property type="entry name" value="STKc_PknB_like"/>
    <property type="match status" value="1"/>
</dbReference>
<keyword evidence="2 14" id="KW-0723">Serine/threonine-protein kinase</keyword>
<evidence type="ECO:0000313" key="14">
    <source>
        <dbReference type="EMBL" id="KFG74654.1"/>
    </source>
</evidence>
<comment type="caution">
    <text evidence="14">The sequence shown here is derived from an EMBL/GenBank/DDBJ whole genome shotgun (WGS) entry which is preliminary data.</text>
</comment>
<dbReference type="SUPFAM" id="SSF56112">
    <property type="entry name" value="Protein kinase-like (PK-like)"/>
    <property type="match status" value="1"/>
</dbReference>
<evidence type="ECO:0000259" key="13">
    <source>
        <dbReference type="PROSITE" id="PS51178"/>
    </source>
</evidence>
<comment type="catalytic activity">
    <reaction evidence="8">
        <text>L-seryl-[protein] + ATP = O-phospho-L-seryl-[protein] + ADP + H(+)</text>
        <dbReference type="Rhea" id="RHEA:17989"/>
        <dbReference type="Rhea" id="RHEA-COMP:9863"/>
        <dbReference type="Rhea" id="RHEA-COMP:11604"/>
        <dbReference type="ChEBI" id="CHEBI:15378"/>
        <dbReference type="ChEBI" id="CHEBI:29999"/>
        <dbReference type="ChEBI" id="CHEBI:30616"/>
        <dbReference type="ChEBI" id="CHEBI:83421"/>
        <dbReference type="ChEBI" id="CHEBI:456216"/>
        <dbReference type="EC" id="2.7.11.1"/>
    </reaction>
</comment>
<dbReference type="Gene3D" id="1.10.510.10">
    <property type="entry name" value="Transferase(Phosphotransferase) domain 1"/>
    <property type="match status" value="1"/>
</dbReference>
<dbReference type="RefSeq" id="WP_043376777.1">
    <property type="nucleotide sequence ID" value="NZ_KN039946.1"/>
</dbReference>
<accession>A0A086N0I6</accession>
<evidence type="ECO:0000256" key="5">
    <source>
        <dbReference type="ARBA" id="ARBA00022777"/>
    </source>
</evidence>
<keyword evidence="11" id="KW-0812">Transmembrane</keyword>
<dbReference type="InterPro" id="IPR011009">
    <property type="entry name" value="Kinase-like_dom_sf"/>
</dbReference>
<evidence type="ECO:0000256" key="9">
    <source>
        <dbReference type="PROSITE-ProRule" id="PRU10141"/>
    </source>
</evidence>
<dbReference type="InterPro" id="IPR005543">
    <property type="entry name" value="PASTA_dom"/>
</dbReference>
<dbReference type="PROSITE" id="PS50011">
    <property type="entry name" value="PROTEIN_KINASE_DOM"/>
    <property type="match status" value="1"/>
</dbReference>
<dbReference type="Pfam" id="PF00069">
    <property type="entry name" value="Pkinase"/>
    <property type="match status" value="1"/>
</dbReference>
<dbReference type="GO" id="GO:0004674">
    <property type="term" value="F:protein serine/threonine kinase activity"/>
    <property type="evidence" value="ECO:0007669"/>
    <property type="project" value="UniProtKB-KW"/>
</dbReference>
<comment type="catalytic activity">
    <reaction evidence="7">
        <text>L-threonyl-[protein] + ATP = O-phospho-L-threonyl-[protein] + ADP + H(+)</text>
        <dbReference type="Rhea" id="RHEA:46608"/>
        <dbReference type="Rhea" id="RHEA-COMP:11060"/>
        <dbReference type="Rhea" id="RHEA-COMP:11605"/>
        <dbReference type="ChEBI" id="CHEBI:15378"/>
        <dbReference type="ChEBI" id="CHEBI:30013"/>
        <dbReference type="ChEBI" id="CHEBI:30616"/>
        <dbReference type="ChEBI" id="CHEBI:61977"/>
        <dbReference type="ChEBI" id="CHEBI:456216"/>
        <dbReference type="EC" id="2.7.11.1"/>
    </reaction>
</comment>
<dbReference type="PROSITE" id="PS51178">
    <property type="entry name" value="PASTA"/>
    <property type="match status" value="1"/>
</dbReference>
<feature type="region of interest" description="Disordered" evidence="10">
    <location>
        <begin position="304"/>
        <end position="402"/>
    </location>
</feature>
<dbReference type="Proteomes" id="UP000029095">
    <property type="component" value="Unassembled WGS sequence"/>
</dbReference>
<dbReference type="SMART" id="SM00220">
    <property type="entry name" value="S_TKc"/>
    <property type="match status" value="1"/>
</dbReference>
<keyword evidence="11" id="KW-0472">Membrane</keyword>
<evidence type="ECO:0000256" key="6">
    <source>
        <dbReference type="ARBA" id="ARBA00022840"/>
    </source>
</evidence>
<dbReference type="SMART" id="SM00740">
    <property type="entry name" value="PASTA"/>
    <property type="match status" value="1"/>
</dbReference>
<dbReference type="Gene3D" id="3.30.200.20">
    <property type="entry name" value="Phosphorylase Kinase, domain 1"/>
    <property type="match status" value="1"/>
</dbReference>
<dbReference type="GO" id="GO:0045717">
    <property type="term" value="P:negative regulation of fatty acid biosynthetic process"/>
    <property type="evidence" value="ECO:0007669"/>
    <property type="project" value="UniProtKB-ARBA"/>
</dbReference>
<keyword evidence="15" id="KW-1185">Reference proteome</keyword>
<dbReference type="PANTHER" id="PTHR43289:SF34">
    <property type="entry name" value="SERINE_THREONINE-PROTEIN KINASE YBDM-RELATED"/>
    <property type="match status" value="1"/>
</dbReference>
<dbReference type="Pfam" id="PF03793">
    <property type="entry name" value="PASTA"/>
    <property type="match status" value="1"/>
</dbReference>
<keyword evidence="4 9" id="KW-0547">Nucleotide-binding</keyword>
<dbReference type="InterPro" id="IPR008271">
    <property type="entry name" value="Ser/Thr_kinase_AS"/>
</dbReference>
<dbReference type="Gene3D" id="3.30.10.20">
    <property type="match status" value="1"/>
</dbReference>
<dbReference type="FunFam" id="3.30.200.20:FF:000035">
    <property type="entry name" value="Serine/threonine protein kinase Stk1"/>
    <property type="match status" value="1"/>
</dbReference>
<dbReference type="EMBL" id="JNFQ01000001">
    <property type="protein sequence ID" value="KFG74654.1"/>
    <property type="molecule type" value="Genomic_DNA"/>
</dbReference>
<evidence type="ECO:0000256" key="3">
    <source>
        <dbReference type="ARBA" id="ARBA00022679"/>
    </source>
</evidence>
<evidence type="ECO:0000256" key="2">
    <source>
        <dbReference type="ARBA" id="ARBA00022527"/>
    </source>
</evidence>
<organism evidence="14 15">
    <name type="scientific">Streptomyces mutabilis</name>
    <dbReference type="NCBI Taxonomy" id="67332"/>
    <lineage>
        <taxon>Bacteria</taxon>
        <taxon>Bacillati</taxon>
        <taxon>Actinomycetota</taxon>
        <taxon>Actinomycetes</taxon>
        <taxon>Kitasatosporales</taxon>
        <taxon>Streptomycetaceae</taxon>
        <taxon>Streptomyces</taxon>
    </lineage>
</organism>
<evidence type="ECO:0000256" key="10">
    <source>
        <dbReference type="SAM" id="MobiDB-lite"/>
    </source>
</evidence>
<sequence length="552" mass="58165">MSQDAGQGRYAGRALAGGRYQLRDLLGEGGMASVHLAYDSVLDRQVAIKTLHTELGREQAFRERFRREAQAVAKLTHTNIVSVFDTGEDDLGGMTTPYIVMEYVEGRPLGSVLDEDVRQQGAMPADKALKITADVLAALEISHEMGLVHRDIKPGNVMMTKRGVVKVMDFGIARAMQSGVTSMTQTGMVVGTPQYLSPEQALGRGVDARSDLYSVGIMLFQLVTGRLPFDADSPLAIAYAHVQEEPVAPSSVNRSLPPAVDALVARALKKNPNERFPSAVAMRDECLRVAASCQAAPPSIVPGAQTSSGAGVGSAVFPPVDQSAPAPTGPVQTPYQPTQTPNPYGTPTPAPSPAYGYPQQGGYPTPAASPYAPQHPQPQGAQTPPPYNLTPSAPAPGSGGGRKGNRMVIIGSIVVAVLVVGGLIGALAMDDGGEDAKGGDTTASGSPSPSKAEGYRGPDTTKTIEKDECTEPEESYNDPDQIKVPDFTFKYIGSVKECFQAAGWSMEVVEVDENTYGEGSVRDQFPTPGTDVDPEKMPTIQLKVSTGNPPSS</sequence>
<evidence type="ECO:0000256" key="11">
    <source>
        <dbReference type="SAM" id="Phobius"/>
    </source>
</evidence>
<keyword evidence="6 9" id="KW-0067">ATP-binding</keyword>
<keyword evidence="3" id="KW-0808">Transferase</keyword>
<dbReference type="GO" id="GO:0005524">
    <property type="term" value="F:ATP binding"/>
    <property type="evidence" value="ECO:0007669"/>
    <property type="project" value="UniProtKB-UniRule"/>
</dbReference>
<dbReference type="CDD" id="cd06577">
    <property type="entry name" value="PASTA_pknB"/>
    <property type="match status" value="1"/>
</dbReference>